<dbReference type="GO" id="GO:1990904">
    <property type="term" value="C:ribonucleoprotein complex"/>
    <property type="evidence" value="ECO:0007669"/>
    <property type="project" value="UniProtKB-KW"/>
</dbReference>
<feature type="region of interest" description="Disordered" evidence="7">
    <location>
        <begin position="101"/>
        <end position="123"/>
    </location>
</feature>
<dbReference type="InterPro" id="IPR020814">
    <property type="entry name" value="Ribosomal_S6_plastid/chlpt"/>
</dbReference>
<evidence type="ECO:0000256" key="7">
    <source>
        <dbReference type="SAM" id="MobiDB-lite"/>
    </source>
</evidence>
<reference evidence="8 9" key="1">
    <citation type="submission" date="2017-09" db="EMBL/GenBank/DDBJ databases">
        <title>Depth-based differentiation of microbial function through sediment-hosted aquifers and enrichment of novel symbionts in the deep terrestrial subsurface.</title>
        <authorList>
            <person name="Probst A.J."/>
            <person name="Ladd B."/>
            <person name="Jarett J.K."/>
            <person name="Geller-Mcgrath D.E."/>
            <person name="Sieber C.M."/>
            <person name="Emerson J.B."/>
            <person name="Anantharaman K."/>
            <person name="Thomas B.C."/>
            <person name="Malmstrom R."/>
            <person name="Stieglmeier M."/>
            <person name="Klingl A."/>
            <person name="Woyke T."/>
            <person name="Ryan C.M."/>
            <person name="Banfield J.F."/>
        </authorList>
    </citation>
    <scope>NUCLEOTIDE SEQUENCE [LARGE SCALE GENOMIC DNA]</scope>
    <source>
        <strain evidence="8">CG11_big_fil_rev_8_21_14_0_20_45_26</strain>
    </source>
</reference>
<dbReference type="NCBIfam" id="TIGR00166">
    <property type="entry name" value="S6"/>
    <property type="match status" value="1"/>
</dbReference>
<comment type="caution">
    <text evidence="8">The sequence shown here is derived from an EMBL/GenBank/DDBJ whole genome shotgun (WGS) entry which is preliminary data.</text>
</comment>
<keyword evidence="2 6" id="KW-0689">Ribosomal protein</keyword>
<evidence type="ECO:0000256" key="5">
    <source>
        <dbReference type="ARBA" id="ARBA00035294"/>
    </source>
</evidence>
<dbReference type="GO" id="GO:0005737">
    <property type="term" value="C:cytoplasm"/>
    <property type="evidence" value="ECO:0007669"/>
    <property type="project" value="UniProtKB-ARBA"/>
</dbReference>
<keyword evidence="6" id="KW-0699">rRNA-binding</keyword>
<dbReference type="InterPro" id="IPR000529">
    <property type="entry name" value="Ribosomal_bS6"/>
</dbReference>
<evidence type="ECO:0000256" key="2">
    <source>
        <dbReference type="ARBA" id="ARBA00022980"/>
    </source>
</evidence>
<evidence type="ECO:0000313" key="8">
    <source>
        <dbReference type="EMBL" id="PIQ87370.1"/>
    </source>
</evidence>
<dbReference type="GO" id="GO:0003735">
    <property type="term" value="F:structural constituent of ribosome"/>
    <property type="evidence" value="ECO:0007669"/>
    <property type="project" value="InterPro"/>
</dbReference>
<dbReference type="InterPro" id="IPR035980">
    <property type="entry name" value="Ribosomal_bS6_sf"/>
</dbReference>
<dbReference type="AlphaFoldDB" id="A0A2H0LSF9"/>
<dbReference type="PANTHER" id="PTHR21011">
    <property type="entry name" value="MITOCHONDRIAL 28S RIBOSOMAL PROTEIN S6"/>
    <property type="match status" value="1"/>
</dbReference>
<gene>
    <name evidence="6 8" type="primary">rpsF</name>
    <name evidence="8" type="ORF">COV74_01000</name>
</gene>
<dbReference type="GO" id="GO:0005840">
    <property type="term" value="C:ribosome"/>
    <property type="evidence" value="ECO:0007669"/>
    <property type="project" value="UniProtKB-KW"/>
</dbReference>
<comment type="function">
    <text evidence="4 6">Binds together with bS18 to 16S ribosomal RNA.</text>
</comment>
<dbReference type="EMBL" id="PCVY01000013">
    <property type="protein sequence ID" value="PIQ87370.1"/>
    <property type="molecule type" value="Genomic_DNA"/>
</dbReference>
<comment type="similarity">
    <text evidence="1 6">Belongs to the bacterial ribosomal protein bS6 family.</text>
</comment>
<sequence>MIRQYEAIVIVPVTAAGEKFEALKAAYAEQLKKLGGKQTAIHELGRRAFGYVIQKHREGLYFVVDFELDSLKLRDFYKAMMLVEGILRHTIFTKPDLFKKKAAKPKKIRKETSQKAPAHAKVS</sequence>
<dbReference type="HAMAP" id="MF_00360">
    <property type="entry name" value="Ribosomal_bS6"/>
    <property type="match status" value="1"/>
</dbReference>
<organism evidence="8 9">
    <name type="scientific">Candidatus Abzuiibacterium crystallinum</name>
    <dbReference type="NCBI Taxonomy" id="1974748"/>
    <lineage>
        <taxon>Bacteria</taxon>
        <taxon>Pseudomonadati</taxon>
        <taxon>Candidatus Omnitrophota</taxon>
        <taxon>Candidatus Abzuiibacterium</taxon>
    </lineage>
</organism>
<dbReference type="CDD" id="cd00473">
    <property type="entry name" value="bS6"/>
    <property type="match status" value="1"/>
</dbReference>
<dbReference type="SUPFAM" id="SSF54995">
    <property type="entry name" value="Ribosomal protein S6"/>
    <property type="match status" value="1"/>
</dbReference>
<accession>A0A2H0LSF9</accession>
<name>A0A2H0LSF9_9BACT</name>
<dbReference type="GO" id="GO:0006412">
    <property type="term" value="P:translation"/>
    <property type="evidence" value="ECO:0007669"/>
    <property type="project" value="UniProtKB-UniRule"/>
</dbReference>
<keyword evidence="3 6" id="KW-0687">Ribonucleoprotein</keyword>
<dbReference type="Gene3D" id="3.30.70.60">
    <property type="match status" value="1"/>
</dbReference>
<evidence type="ECO:0000256" key="4">
    <source>
        <dbReference type="ARBA" id="ARBA00035104"/>
    </source>
</evidence>
<dbReference type="GO" id="GO:0070181">
    <property type="term" value="F:small ribosomal subunit rRNA binding"/>
    <property type="evidence" value="ECO:0007669"/>
    <property type="project" value="TreeGrafter"/>
</dbReference>
<dbReference type="Proteomes" id="UP000230859">
    <property type="component" value="Unassembled WGS sequence"/>
</dbReference>
<dbReference type="Pfam" id="PF01250">
    <property type="entry name" value="Ribosomal_S6"/>
    <property type="match status" value="1"/>
</dbReference>
<dbReference type="InterPro" id="IPR014717">
    <property type="entry name" value="Transl_elong_EF1B/ribsomal_bS6"/>
</dbReference>
<keyword evidence="6" id="KW-0694">RNA-binding</keyword>
<evidence type="ECO:0000256" key="1">
    <source>
        <dbReference type="ARBA" id="ARBA00009512"/>
    </source>
</evidence>
<evidence type="ECO:0000256" key="3">
    <source>
        <dbReference type="ARBA" id="ARBA00023274"/>
    </source>
</evidence>
<dbReference type="PANTHER" id="PTHR21011:SF1">
    <property type="entry name" value="SMALL RIBOSOMAL SUBUNIT PROTEIN BS6M"/>
    <property type="match status" value="1"/>
</dbReference>
<evidence type="ECO:0000256" key="6">
    <source>
        <dbReference type="HAMAP-Rule" id="MF_00360"/>
    </source>
</evidence>
<proteinExistence type="inferred from homology"/>
<protein>
    <recommendedName>
        <fullName evidence="5 6">Small ribosomal subunit protein bS6</fullName>
    </recommendedName>
</protein>
<evidence type="ECO:0000313" key="9">
    <source>
        <dbReference type="Proteomes" id="UP000230859"/>
    </source>
</evidence>